<accession>A0A2C9D1K4</accession>
<organism evidence="2 3">
    <name type="scientific">Hartmannibacter diazotrophicus</name>
    <dbReference type="NCBI Taxonomy" id="1482074"/>
    <lineage>
        <taxon>Bacteria</taxon>
        <taxon>Pseudomonadati</taxon>
        <taxon>Pseudomonadota</taxon>
        <taxon>Alphaproteobacteria</taxon>
        <taxon>Hyphomicrobiales</taxon>
        <taxon>Pleomorphomonadaceae</taxon>
        <taxon>Hartmannibacter</taxon>
    </lineage>
</organism>
<keyword evidence="3" id="KW-1185">Reference proteome</keyword>
<dbReference type="PANTHER" id="PTHR42681:SF6">
    <property type="entry name" value="BLL0263 PROTEIN"/>
    <property type="match status" value="1"/>
</dbReference>
<dbReference type="InterPro" id="IPR014043">
    <property type="entry name" value="Acyl_transferase_dom"/>
</dbReference>
<dbReference type="InterPro" id="IPR001227">
    <property type="entry name" value="Ac_transferase_dom_sf"/>
</dbReference>
<gene>
    <name evidence="2" type="primary">fabD_1</name>
    <name evidence="2" type="ORF">HDIA_0497</name>
</gene>
<dbReference type="PANTHER" id="PTHR42681">
    <property type="entry name" value="MALONYL-COA-ACYL CARRIER PROTEIN TRANSACYLASE, MITOCHONDRIAL"/>
    <property type="match status" value="1"/>
</dbReference>
<name>A0A2C9D1K4_9HYPH</name>
<dbReference type="InterPro" id="IPR016035">
    <property type="entry name" value="Acyl_Trfase/lysoPLipase"/>
</dbReference>
<dbReference type="Pfam" id="PF00698">
    <property type="entry name" value="Acyl_transf_1"/>
    <property type="match status" value="1"/>
</dbReference>
<reference evidence="3" key="1">
    <citation type="submission" date="2017-09" db="EMBL/GenBank/DDBJ databases">
        <title>Genome sequence of Nannocystis excedens DSM 71.</title>
        <authorList>
            <person name="Blom J."/>
        </authorList>
    </citation>
    <scope>NUCLEOTIDE SEQUENCE [LARGE SCALE GENOMIC DNA]</scope>
    <source>
        <strain evidence="3">type strain: E19</strain>
    </source>
</reference>
<dbReference type="InterPro" id="IPR050858">
    <property type="entry name" value="Mal-CoA-ACP_Trans/PKS_FabD"/>
</dbReference>
<dbReference type="SUPFAM" id="SSF52151">
    <property type="entry name" value="FabD/lysophospholipase-like"/>
    <property type="match status" value="1"/>
</dbReference>
<dbReference type="Proteomes" id="UP000223606">
    <property type="component" value="Chromosome 1"/>
</dbReference>
<keyword evidence="2" id="KW-0012">Acyltransferase</keyword>
<dbReference type="Gene3D" id="3.30.70.250">
    <property type="entry name" value="Malonyl-CoA ACP transacylase, ACP-binding"/>
    <property type="match status" value="1"/>
</dbReference>
<evidence type="ECO:0000313" key="2">
    <source>
        <dbReference type="EMBL" id="SON54038.1"/>
    </source>
</evidence>
<dbReference type="GO" id="GO:0005829">
    <property type="term" value="C:cytosol"/>
    <property type="evidence" value="ECO:0007669"/>
    <property type="project" value="TreeGrafter"/>
</dbReference>
<dbReference type="EMBL" id="LT960614">
    <property type="protein sequence ID" value="SON54038.1"/>
    <property type="molecule type" value="Genomic_DNA"/>
</dbReference>
<dbReference type="InterPro" id="IPR016036">
    <property type="entry name" value="Malonyl_transacylase_ACP-bd"/>
</dbReference>
<dbReference type="GO" id="GO:0006633">
    <property type="term" value="P:fatty acid biosynthetic process"/>
    <property type="evidence" value="ECO:0007669"/>
    <property type="project" value="TreeGrafter"/>
</dbReference>
<dbReference type="SUPFAM" id="SSF55048">
    <property type="entry name" value="Probable ACP-binding domain of malonyl-CoA ACP transacylase"/>
    <property type="match status" value="1"/>
</dbReference>
<proteinExistence type="predicted"/>
<dbReference type="KEGG" id="hdi:HDIA_0497"/>
<dbReference type="GO" id="GO:0004314">
    <property type="term" value="F:[acyl-carrier-protein] S-malonyltransferase activity"/>
    <property type="evidence" value="ECO:0007669"/>
    <property type="project" value="UniProtKB-EC"/>
</dbReference>
<dbReference type="SMART" id="SM00827">
    <property type="entry name" value="PKS_AT"/>
    <property type="match status" value="1"/>
</dbReference>
<dbReference type="AlphaFoldDB" id="A0A2C9D1K4"/>
<feature type="domain" description="Malonyl-CoA:ACP transacylase (MAT)" evidence="1">
    <location>
        <begin position="7"/>
        <end position="304"/>
    </location>
</feature>
<evidence type="ECO:0000313" key="3">
    <source>
        <dbReference type="Proteomes" id="UP000223606"/>
    </source>
</evidence>
<dbReference type="EC" id="2.3.1.39" evidence="2"/>
<dbReference type="RefSeq" id="WP_281259980.1">
    <property type="nucleotide sequence ID" value="NZ_LT960614.1"/>
</dbReference>
<keyword evidence="2" id="KW-0808">Transferase</keyword>
<dbReference type="Gene3D" id="3.40.366.10">
    <property type="entry name" value="Malonyl-Coenzyme A Acyl Carrier Protein, domain 2"/>
    <property type="match status" value="1"/>
</dbReference>
<protein>
    <submittedName>
        <fullName evidence="2">Malonyl CoA-acyl carrier protein transacylase</fullName>
        <ecNumber evidence="2">2.3.1.39</ecNumber>
    </submittedName>
</protein>
<sequence>MTRLAVLCSGQGGQGPGMFDAIADAPQAGPVFARAARALGGQDPRRLVSEAQDRIHENAVAQILCATVAMAWWAILAPHVGKPLAVAGYSAGELPAWGVAGVLDVDEVFRLVELRAEAMDRASVADAGLGAVKGLPRKDIDALCQRHGVYVAIVVGPFHFVLGGMREALAKALGEADAHGASRCERLPVRVPSHTPLLSAAASDFAEDLRHAVGAPENMRDVRLVSGLDGSRIRDMESGKSKLAAQIAATVEWSRVMDALRAAGTQTFLELGPGSALSNMAGEFAPELPSRSTAQFRTIEGVRMWLQEGTRG</sequence>
<evidence type="ECO:0000259" key="1">
    <source>
        <dbReference type="SMART" id="SM00827"/>
    </source>
</evidence>